<sequence length="61" mass="7187">MFFFLPRFLSYFLFFSGYFVVVIPRLSRLYLITQSDAYTLAYQTHTNLGPTLLLTNTTQHT</sequence>
<dbReference type="HOGENOM" id="CLU_2924199_0_0_1"/>
<keyword evidence="1" id="KW-1133">Transmembrane helix</keyword>
<name>A0A0C9U7Z1_SPHS4</name>
<organism evidence="2 3">
    <name type="scientific">Sphaerobolus stellatus (strain SS14)</name>
    <dbReference type="NCBI Taxonomy" id="990650"/>
    <lineage>
        <taxon>Eukaryota</taxon>
        <taxon>Fungi</taxon>
        <taxon>Dikarya</taxon>
        <taxon>Basidiomycota</taxon>
        <taxon>Agaricomycotina</taxon>
        <taxon>Agaricomycetes</taxon>
        <taxon>Phallomycetidae</taxon>
        <taxon>Geastrales</taxon>
        <taxon>Sphaerobolaceae</taxon>
        <taxon>Sphaerobolus</taxon>
    </lineage>
</organism>
<keyword evidence="1" id="KW-0472">Membrane</keyword>
<dbReference type="AlphaFoldDB" id="A0A0C9U7Z1"/>
<keyword evidence="3" id="KW-1185">Reference proteome</keyword>
<evidence type="ECO:0000256" key="1">
    <source>
        <dbReference type="SAM" id="Phobius"/>
    </source>
</evidence>
<evidence type="ECO:0000313" key="2">
    <source>
        <dbReference type="EMBL" id="KIJ30484.1"/>
    </source>
</evidence>
<dbReference type="EMBL" id="KN837261">
    <property type="protein sequence ID" value="KIJ30484.1"/>
    <property type="molecule type" value="Genomic_DNA"/>
</dbReference>
<accession>A0A0C9U7Z1</accession>
<dbReference type="Proteomes" id="UP000054279">
    <property type="component" value="Unassembled WGS sequence"/>
</dbReference>
<feature type="transmembrane region" description="Helical" evidence="1">
    <location>
        <begin position="6"/>
        <end position="26"/>
    </location>
</feature>
<protein>
    <submittedName>
        <fullName evidence="2">Unplaced genomic scaffold SPHSTscaffold_186, whole genome shotgun sequence</fullName>
    </submittedName>
</protein>
<evidence type="ECO:0000313" key="3">
    <source>
        <dbReference type="Proteomes" id="UP000054279"/>
    </source>
</evidence>
<keyword evidence="1" id="KW-0812">Transmembrane</keyword>
<reference evidence="2 3" key="1">
    <citation type="submission" date="2014-06" db="EMBL/GenBank/DDBJ databases">
        <title>Evolutionary Origins and Diversification of the Mycorrhizal Mutualists.</title>
        <authorList>
            <consortium name="DOE Joint Genome Institute"/>
            <consortium name="Mycorrhizal Genomics Consortium"/>
            <person name="Kohler A."/>
            <person name="Kuo A."/>
            <person name="Nagy L.G."/>
            <person name="Floudas D."/>
            <person name="Copeland A."/>
            <person name="Barry K.W."/>
            <person name="Cichocki N."/>
            <person name="Veneault-Fourrey C."/>
            <person name="LaButti K."/>
            <person name="Lindquist E.A."/>
            <person name="Lipzen A."/>
            <person name="Lundell T."/>
            <person name="Morin E."/>
            <person name="Murat C."/>
            <person name="Riley R."/>
            <person name="Ohm R."/>
            <person name="Sun H."/>
            <person name="Tunlid A."/>
            <person name="Henrissat B."/>
            <person name="Grigoriev I.V."/>
            <person name="Hibbett D.S."/>
            <person name="Martin F."/>
        </authorList>
    </citation>
    <scope>NUCLEOTIDE SEQUENCE [LARGE SCALE GENOMIC DNA]</scope>
    <source>
        <strain evidence="2 3">SS14</strain>
    </source>
</reference>
<gene>
    <name evidence="2" type="ORF">M422DRAFT_36546</name>
</gene>
<proteinExistence type="predicted"/>